<accession>A0AAD8RV56</accession>
<gene>
    <name evidence="4" type="ORF">QYE76_006063</name>
</gene>
<organism evidence="4 5">
    <name type="scientific">Lolium multiflorum</name>
    <name type="common">Italian ryegrass</name>
    <name type="synonym">Lolium perenne subsp. multiflorum</name>
    <dbReference type="NCBI Taxonomy" id="4521"/>
    <lineage>
        <taxon>Eukaryota</taxon>
        <taxon>Viridiplantae</taxon>
        <taxon>Streptophyta</taxon>
        <taxon>Embryophyta</taxon>
        <taxon>Tracheophyta</taxon>
        <taxon>Spermatophyta</taxon>
        <taxon>Magnoliopsida</taxon>
        <taxon>Liliopsida</taxon>
        <taxon>Poales</taxon>
        <taxon>Poaceae</taxon>
        <taxon>BOP clade</taxon>
        <taxon>Pooideae</taxon>
        <taxon>Poodae</taxon>
        <taxon>Poeae</taxon>
        <taxon>Poeae Chloroplast Group 2 (Poeae type)</taxon>
        <taxon>Loliodinae</taxon>
        <taxon>Loliinae</taxon>
        <taxon>Lolium</taxon>
    </lineage>
</organism>
<dbReference type="PROSITE" id="PS50097">
    <property type="entry name" value="BTB"/>
    <property type="match status" value="1"/>
</dbReference>
<reference evidence="4" key="1">
    <citation type="submission" date="2023-07" db="EMBL/GenBank/DDBJ databases">
        <title>A chromosome-level genome assembly of Lolium multiflorum.</title>
        <authorList>
            <person name="Chen Y."/>
            <person name="Copetti D."/>
            <person name="Kolliker R."/>
            <person name="Studer B."/>
        </authorList>
    </citation>
    <scope>NUCLEOTIDE SEQUENCE</scope>
    <source>
        <strain evidence="4">02402/16</strain>
        <tissue evidence="4">Leaf</tissue>
    </source>
</reference>
<evidence type="ECO:0000313" key="4">
    <source>
        <dbReference type="EMBL" id="KAK1631748.1"/>
    </source>
</evidence>
<dbReference type="InterPro" id="IPR011333">
    <property type="entry name" value="SKP1/BTB/POZ_sf"/>
</dbReference>
<keyword evidence="5" id="KW-1185">Reference proteome</keyword>
<dbReference type="Pfam" id="PF00651">
    <property type="entry name" value="BTB"/>
    <property type="match status" value="1"/>
</dbReference>
<comment type="caution">
    <text evidence="4">The sequence shown here is derived from an EMBL/GenBank/DDBJ whole genome shotgun (WGS) entry which is preliminary data.</text>
</comment>
<dbReference type="CDD" id="cd14733">
    <property type="entry name" value="BACK"/>
    <property type="match status" value="1"/>
</dbReference>
<dbReference type="PANTHER" id="PTHR46672:SF4">
    <property type="entry name" value="OS08G0495500 PROTEIN"/>
    <property type="match status" value="1"/>
</dbReference>
<protein>
    <recommendedName>
        <fullName evidence="3">BTB domain-containing protein</fullName>
    </recommendedName>
</protein>
<dbReference type="AlphaFoldDB" id="A0AAD8RV56"/>
<dbReference type="PANTHER" id="PTHR46672">
    <property type="entry name" value="OS08G0495500 PROTEIN-RELATED"/>
    <property type="match status" value="1"/>
</dbReference>
<dbReference type="SUPFAM" id="SSF54695">
    <property type="entry name" value="POZ domain"/>
    <property type="match status" value="1"/>
</dbReference>
<dbReference type="Proteomes" id="UP001231189">
    <property type="component" value="Unassembled WGS sequence"/>
</dbReference>
<feature type="compositionally biased region" description="Polar residues" evidence="2">
    <location>
        <begin position="202"/>
        <end position="220"/>
    </location>
</feature>
<comment type="pathway">
    <text evidence="1">Protein modification; protein ubiquitination.</text>
</comment>
<name>A0AAD8RV56_LOLMU</name>
<evidence type="ECO:0000256" key="2">
    <source>
        <dbReference type="SAM" id="MobiDB-lite"/>
    </source>
</evidence>
<dbReference type="SMART" id="SM00225">
    <property type="entry name" value="BTB"/>
    <property type="match status" value="1"/>
</dbReference>
<dbReference type="InterPro" id="IPR000210">
    <property type="entry name" value="BTB/POZ_dom"/>
</dbReference>
<dbReference type="Gene3D" id="3.30.710.10">
    <property type="entry name" value="Potassium Channel Kv1.1, Chain A"/>
    <property type="match status" value="1"/>
</dbReference>
<evidence type="ECO:0000313" key="5">
    <source>
        <dbReference type="Proteomes" id="UP001231189"/>
    </source>
</evidence>
<sequence length="270" mass="29794">MLRESVFTDITINAAGGSIRAHRAVLAARSPVFLSMFSHALREKELSTVDTPDMSIAACRAFVRYIYGASVSEEELLAHRSELVAAGDKYCIANLKETCEESLGKDVGTENVLQRLQMAHTYSLAALKRTCLRLLVDFGKMYEILEDFMEFTDTSDPELIGEIKRFAFSRGRKFPATRREGKASAKMARRTSVRKSTPRHASGTTQAKRTVKPTPNQASASIPAKRPRGSSVRKSTSGQDSDALPDKRVKRANVRLAGDKWAPPASRGTR</sequence>
<dbReference type="EMBL" id="JAUUTY010000005">
    <property type="protein sequence ID" value="KAK1631748.1"/>
    <property type="molecule type" value="Genomic_DNA"/>
</dbReference>
<evidence type="ECO:0000256" key="1">
    <source>
        <dbReference type="ARBA" id="ARBA00004906"/>
    </source>
</evidence>
<proteinExistence type="predicted"/>
<feature type="region of interest" description="Disordered" evidence="2">
    <location>
        <begin position="174"/>
        <end position="270"/>
    </location>
</feature>
<feature type="compositionally biased region" description="Basic residues" evidence="2">
    <location>
        <begin position="187"/>
        <end position="198"/>
    </location>
</feature>
<feature type="domain" description="BTB" evidence="3">
    <location>
        <begin position="8"/>
        <end position="75"/>
    </location>
</feature>
<evidence type="ECO:0000259" key="3">
    <source>
        <dbReference type="PROSITE" id="PS50097"/>
    </source>
</evidence>
<dbReference type="InterPro" id="IPR044714">
    <property type="entry name" value="AtSIBP1-like"/>
</dbReference>